<feature type="compositionally biased region" description="Basic and acidic residues" evidence="1">
    <location>
        <begin position="39"/>
        <end position="51"/>
    </location>
</feature>
<dbReference type="Proteomes" id="UP000243201">
    <property type="component" value="Unassembled WGS sequence"/>
</dbReference>
<dbReference type="EMBL" id="PNGC01000001">
    <property type="protein sequence ID" value="PMB91117.1"/>
    <property type="molecule type" value="Genomic_DNA"/>
</dbReference>
<keyword evidence="3" id="KW-1185">Reference proteome</keyword>
<evidence type="ECO:0000313" key="2">
    <source>
        <dbReference type="EMBL" id="PMB91117.1"/>
    </source>
</evidence>
<sequence>MKHSPTIRPHPQVVVDLETEADKIAREWLTKTRVARTSLSDEEKTEYERLEGMAQQPETTALERPHAAQADTKVREADGSENELPTDTKHLLVAKNGSYPLDLNDWETKVLRTEEKRETFLGWYRNPDRGVHESLAIAYQENGAWKALRPDFLFFHEINGEIVCDIVDPHGYHLADALPKLRGLADYAERHGSQYRRIEAIAEVDGQLRVLDLKRKHVRQAIRQTGEAKMLYASDLAHDYQ</sequence>
<feature type="compositionally biased region" description="Basic and acidic residues" evidence="1">
    <location>
        <begin position="61"/>
        <end position="78"/>
    </location>
</feature>
<protein>
    <submittedName>
        <fullName evidence="2">Uncharacterized protein</fullName>
    </submittedName>
</protein>
<organism evidence="2 3">
    <name type="scientific">Varibaculum cambriense</name>
    <dbReference type="NCBI Taxonomy" id="184870"/>
    <lineage>
        <taxon>Bacteria</taxon>
        <taxon>Bacillati</taxon>
        <taxon>Actinomycetota</taxon>
        <taxon>Actinomycetes</taxon>
        <taxon>Actinomycetales</taxon>
        <taxon>Actinomycetaceae</taxon>
        <taxon>Varibaculum</taxon>
    </lineage>
</organism>
<evidence type="ECO:0000313" key="3">
    <source>
        <dbReference type="Proteomes" id="UP000243201"/>
    </source>
</evidence>
<gene>
    <name evidence="2" type="ORF">CJ240_05355</name>
</gene>
<proteinExistence type="predicted"/>
<feature type="region of interest" description="Disordered" evidence="1">
    <location>
        <begin position="36"/>
        <end position="86"/>
    </location>
</feature>
<accession>A0ABX4UUP3</accession>
<comment type="caution">
    <text evidence="2">The sequence shown here is derived from an EMBL/GenBank/DDBJ whole genome shotgun (WGS) entry which is preliminary data.</text>
</comment>
<reference evidence="2 3" key="1">
    <citation type="submission" date="2017-09" db="EMBL/GenBank/DDBJ databases">
        <title>Bacterial strain isolated from the female urinary microbiota.</title>
        <authorList>
            <person name="Thomas-White K."/>
            <person name="Kumar N."/>
            <person name="Forster S."/>
            <person name="Putonti C."/>
            <person name="Lawley T."/>
            <person name="Wolfe A.J."/>
        </authorList>
    </citation>
    <scope>NUCLEOTIDE SEQUENCE [LARGE SCALE GENOMIC DNA]</scope>
    <source>
        <strain evidence="2 3">UMB0744</strain>
    </source>
</reference>
<name>A0ABX4UUP3_9ACTO</name>
<evidence type="ECO:0000256" key="1">
    <source>
        <dbReference type="SAM" id="MobiDB-lite"/>
    </source>
</evidence>